<feature type="compositionally biased region" description="Basic residues" evidence="1">
    <location>
        <begin position="314"/>
        <end position="323"/>
    </location>
</feature>
<name>A0AAD6G349_9EURO</name>
<feature type="compositionally biased region" description="Polar residues" evidence="1">
    <location>
        <begin position="537"/>
        <end position="548"/>
    </location>
</feature>
<feature type="compositionally biased region" description="Acidic residues" evidence="1">
    <location>
        <begin position="9"/>
        <end position="22"/>
    </location>
</feature>
<feature type="compositionally biased region" description="Basic residues" evidence="1">
    <location>
        <begin position="414"/>
        <end position="424"/>
    </location>
</feature>
<dbReference type="Proteomes" id="UP001213681">
    <property type="component" value="Unassembled WGS sequence"/>
</dbReference>
<gene>
    <name evidence="2" type="ORF">N7458_004624</name>
</gene>
<feature type="region of interest" description="Disordered" evidence="1">
    <location>
        <begin position="239"/>
        <end position="296"/>
    </location>
</feature>
<feature type="compositionally biased region" description="Polar residues" evidence="1">
    <location>
        <begin position="205"/>
        <end position="214"/>
    </location>
</feature>
<accession>A0AAD6G349</accession>
<evidence type="ECO:0000313" key="2">
    <source>
        <dbReference type="EMBL" id="KAJ5453668.1"/>
    </source>
</evidence>
<organism evidence="2 3">
    <name type="scientific">Penicillium daleae</name>
    <dbReference type="NCBI Taxonomy" id="63821"/>
    <lineage>
        <taxon>Eukaryota</taxon>
        <taxon>Fungi</taxon>
        <taxon>Dikarya</taxon>
        <taxon>Ascomycota</taxon>
        <taxon>Pezizomycotina</taxon>
        <taxon>Eurotiomycetes</taxon>
        <taxon>Eurotiomycetidae</taxon>
        <taxon>Eurotiales</taxon>
        <taxon>Aspergillaceae</taxon>
        <taxon>Penicillium</taxon>
    </lineage>
</organism>
<feature type="compositionally biased region" description="Polar residues" evidence="1">
    <location>
        <begin position="259"/>
        <end position="274"/>
    </location>
</feature>
<evidence type="ECO:0000313" key="3">
    <source>
        <dbReference type="Proteomes" id="UP001213681"/>
    </source>
</evidence>
<dbReference type="RefSeq" id="XP_056766624.1">
    <property type="nucleotide sequence ID" value="XM_056908006.1"/>
</dbReference>
<protein>
    <submittedName>
        <fullName evidence="2">Uncharacterized protein</fullName>
    </submittedName>
</protein>
<keyword evidence="3" id="KW-1185">Reference proteome</keyword>
<feature type="compositionally biased region" description="Acidic residues" evidence="1">
    <location>
        <begin position="460"/>
        <end position="469"/>
    </location>
</feature>
<feature type="region of interest" description="Disordered" evidence="1">
    <location>
        <begin position="1"/>
        <end position="47"/>
    </location>
</feature>
<comment type="caution">
    <text evidence="2">The sequence shown here is derived from an EMBL/GenBank/DDBJ whole genome shotgun (WGS) entry which is preliminary data.</text>
</comment>
<feature type="region of interest" description="Disordered" evidence="1">
    <location>
        <begin position="308"/>
        <end position="333"/>
    </location>
</feature>
<feature type="compositionally biased region" description="Polar residues" evidence="1">
    <location>
        <begin position="495"/>
        <end position="517"/>
    </location>
</feature>
<reference evidence="2" key="1">
    <citation type="submission" date="2022-12" db="EMBL/GenBank/DDBJ databases">
        <authorList>
            <person name="Petersen C."/>
        </authorList>
    </citation>
    <scope>NUCLEOTIDE SEQUENCE</scope>
    <source>
        <strain evidence="2">IBT 16125</strain>
    </source>
</reference>
<reference evidence="2" key="2">
    <citation type="journal article" date="2023" name="IMA Fungus">
        <title>Comparative genomic study of the Penicillium genus elucidates a diverse pangenome and 15 lateral gene transfer events.</title>
        <authorList>
            <person name="Petersen C."/>
            <person name="Sorensen T."/>
            <person name="Nielsen M.R."/>
            <person name="Sondergaard T.E."/>
            <person name="Sorensen J.L."/>
            <person name="Fitzpatrick D.A."/>
            <person name="Frisvad J.C."/>
            <person name="Nielsen K.L."/>
        </authorList>
    </citation>
    <scope>NUCLEOTIDE SEQUENCE</scope>
    <source>
        <strain evidence="2">IBT 16125</strain>
    </source>
</reference>
<sequence length="603" mass="65832">MSWDRVIQDSDEDEPLGDDGVEAPDSLGPYHGHESPKQQLQDNSDHYAVEQQANCPIEQPAVQESDTELDLGVNFDQFLQSQDTSQSAVTLSQHRREERWIPSAVDGGGGSIGAVMTEIGHAQRRLLDDDISSAGQLLPSTDTPYPSEISQPGSFPSIPNYPYQQVNEVANDNYTYTLPVVQDSYEATQLVAPTHPRANGYEYSTPATSNNVDSPSGEHSERVDTISTSVQLNDAVYVNQPHKTSQRSRSMQSQMWSPHDTQPLSSVVSPGLSRSKSDNVRSGLMSPQHSEGSANDELALPMVPMMTTDPPAVVKKRGRPKKHPLPEDDEEDEPLRLRLGITLTLNGRRDALKHQEAAKMDVIEINDDADEPSKSEVKPRSTPGLMVVLPVAFDGKSKTNDASASTESGTATKPPKKKKVKRSKTASAVLDKPREAAIDDDVIWVDSNPLQVDDHKSTEQADEPPAEELPEPKKRGRKRKKTAEPLAAETDSVSEEPQQQPDTETAATQSALTTEENLPSIPEPSNEIAEPTPPPQKESTPANESLPHTPQRADGKENDPTTGKASHKGPTKHSPILSTTKVPYRVGLSKRARIAPLLKVVRK</sequence>
<dbReference type="GeneID" id="81598249"/>
<dbReference type="EMBL" id="JAPVEA010000005">
    <property type="protein sequence ID" value="KAJ5453668.1"/>
    <property type="molecule type" value="Genomic_DNA"/>
</dbReference>
<feature type="region of interest" description="Disordered" evidence="1">
    <location>
        <begin position="196"/>
        <end position="220"/>
    </location>
</feature>
<proteinExistence type="predicted"/>
<evidence type="ECO:0000256" key="1">
    <source>
        <dbReference type="SAM" id="MobiDB-lite"/>
    </source>
</evidence>
<feature type="compositionally biased region" description="Polar residues" evidence="1">
    <location>
        <begin position="400"/>
        <end position="411"/>
    </location>
</feature>
<dbReference type="AlphaFoldDB" id="A0AAD6G349"/>
<feature type="region of interest" description="Disordered" evidence="1">
    <location>
        <begin position="363"/>
        <end position="582"/>
    </location>
</feature>